<dbReference type="EMBL" id="LOED01000013">
    <property type="protein sequence ID" value="KXG77275.1"/>
    <property type="molecule type" value="Genomic_DNA"/>
</dbReference>
<dbReference type="InParanoid" id="A0A140L9Q0"/>
<proteinExistence type="predicted"/>
<reference evidence="2 3" key="1">
    <citation type="submission" date="2015-12" db="EMBL/GenBank/DDBJ databases">
        <title>Draft genome sequnece of Fervidicola ferrireducens strain Y170.</title>
        <authorList>
            <person name="Patel B.K."/>
        </authorList>
    </citation>
    <scope>NUCLEOTIDE SEQUENCE [LARGE SCALE GENOMIC DNA]</scope>
    <source>
        <strain evidence="2 3">Y170</strain>
    </source>
</reference>
<evidence type="ECO:0000313" key="3">
    <source>
        <dbReference type="Proteomes" id="UP000070427"/>
    </source>
</evidence>
<dbReference type="OrthoDB" id="1809505at2"/>
<evidence type="ECO:0000313" key="2">
    <source>
        <dbReference type="EMBL" id="KXG77275.1"/>
    </source>
</evidence>
<dbReference type="AlphaFoldDB" id="A0A140L9Q0"/>
<sequence>MRAYKTPILLSEEQKIIGGVLTLRQLAYVLGGALLTYDLASRLYRMAGLGAAFTFVLILYSFFLLLAFWKVQKYGLNFDTYLALKFRFMTKQKAYGYGKTESTTYHL</sequence>
<feature type="transmembrane region" description="Helical" evidence="1">
    <location>
        <begin position="21"/>
        <end position="40"/>
    </location>
</feature>
<keyword evidence="1" id="KW-0472">Membrane</keyword>
<organism evidence="2 3">
    <name type="scientific">Fervidicola ferrireducens</name>
    <dbReference type="NCBI Taxonomy" id="520764"/>
    <lineage>
        <taxon>Bacteria</taxon>
        <taxon>Bacillati</taxon>
        <taxon>Bacillota</taxon>
        <taxon>Clostridia</taxon>
        <taxon>Thermosediminibacterales</taxon>
        <taxon>Thermosediminibacteraceae</taxon>
        <taxon>Fervidicola</taxon>
    </lineage>
</organism>
<comment type="caution">
    <text evidence="2">The sequence shown here is derived from an EMBL/GenBank/DDBJ whole genome shotgun (WGS) entry which is preliminary data.</text>
</comment>
<gene>
    <name evidence="2" type="ORF">AN618_13040</name>
</gene>
<dbReference type="Proteomes" id="UP000070427">
    <property type="component" value="Unassembled WGS sequence"/>
</dbReference>
<dbReference type="STRING" id="520764.AN618_13040"/>
<keyword evidence="3" id="KW-1185">Reference proteome</keyword>
<keyword evidence="1" id="KW-0812">Transmembrane</keyword>
<name>A0A140L9Q0_9FIRM</name>
<dbReference type="RefSeq" id="WP_066353292.1">
    <property type="nucleotide sequence ID" value="NZ_LOED01000013.1"/>
</dbReference>
<dbReference type="InterPro" id="IPR024414">
    <property type="entry name" value="Uncharacterised_PrgI"/>
</dbReference>
<evidence type="ECO:0008006" key="4">
    <source>
        <dbReference type="Google" id="ProtNLM"/>
    </source>
</evidence>
<keyword evidence="1" id="KW-1133">Transmembrane helix</keyword>
<protein>
    <recommendedName>
        <fullName evidence="4">PrgI family protein</fullName>
    </recommendedName>
</protein>
<dbReference type="Pfam" id="PF12666">
    <property type="entry name" value="PrgI"/>
    <property type="match status" value="1"/>
</dbReference>
<feature type="transmembrane region" description="Helical" evidence="1">
    <location>
        <begin position="46"/>
        <end position="69"/>
    </location>
</feature>
<accession>A0A140L9Q0</accession>
<evidence type="ECO:0000256" key="1">
    <source>
        <dbReference type="SAM" id="Phobius"/>
    </source>
</evidence>